<dbReference type="AlphaFoldDB" id="A0A1Q5SVC0"/>
<name>A0A1Q5SVC0_9BACL</name>
<comment type="caution">
    <text evidence="1">The sequence shown here is derived from an EMBL/GenBank/DDBJ whole genome shotgun (WGS) entry which is preliminary data.</text>
</comment>
<sequence length="47" mass="5150">MDIPVFNPLAQSLGIAIARAAFRTKAVRRNGRAYGPAARMDKYTCPL</sequence>
<organism evidence="1 2">
    <name type="scientific">Geobacillus proteiniphilus</name>
    <dbReference type="NCBI Taxonomy" id="860353"/>
    <lineage>
        <taxon>Bacteria</taxon>
        <taxon>Bacillati</taxon>
        <taxon>Bacillota</taxon>
        <taxon>Bacilli</taxon>
        <taxon>Bacillales</taxon>
        <taxon>Anoxybacillaceae</taxon>
        <taxon>Geobacillus</taxon>
    </lineage>
</organism>
<dbReference type="Proteomes" id="UP000186030">
    <property type="component" value="Unassembled WGS sequence"/>
</dbReference>
<reference evidence="2" key="2">
    <citation type="submission" date="2017-01" db="EMBL/GenBank/DDBJ databases">
        <title>Genome sequencing and annotation of Geobacillus sp. 1017, a Hydrocarbon-Oxidizing Thermophilic Bacterium Isolated from a Heavy Oil Reservoir (China).</title>
        <authorList>
            <person name="Kadnikov V.V."/>
            <person name="Mardanov A.V."/>
            <person name="Poltaraus A.B."/>
            <person name="Sokolova D.S."/>
            <person name="Semenova E.M."/>
            <person name="Ravin N.V."/>
            <person name="Tourova T.P."/>
            <person name="Nazina T.N."/>
        </authorList>
    </citation>
    <scope>NUCLEOTIDE SEQUENCE [LARGE SCALE GENOMIC DNA]</scope>
    <source>
        <strain evidence="2">1017</strain>
    </source>
</reference>
<gene>
    <name evidence="1" type="ORF">BRO54_2544</name>
</gene>
<evidence type="ECO:0000313" key="1">
    <source>
        <dbReference type="EMBL" id="OKO91934.1"/>
    </source>
</evidence>
<dbReference type="EMBL" id="MQMG01000034">
    <property type="protein sequence ID" value="OKO91934.1"/>
    <property type="molecule type" value="Genomic_DNA"/>
</dbReference>
<accession>A0A1Q5SVC0</accession>
<protein>
    <submittedName>
        <fullName evidence="1">Uncharacterized protein</fullName>
    </submittedName>
</protein>
<proteinExistence type="predicted"/>
<reference evidence="1 2" key="1">
    <citation type="submission" date="2016-11" db="EMBL/GenBank/DDBJ databases">
        <authorList>
            <person name="Kadnikov V."/>
            <person name="Nazina T."/>
        </authorList>
    </citation>
    <scope>NUCLEOTIDE SEQUENCE [LARGE SCALE GENOMIC DNA]</scope>
    <source>
        <strain evidence="1 2">1017</strain>
    </source>
</reference>
<evidence type="ECO:0000313" key="2">
    <source>
        <dbReference type="Proteomes" id="UP000186030"/>
    </source>
</evidence>